<evidence type="ECO:0000256" key="6">
    <source>
        <dbReference type="ARBA" id="ARBA00023098"/>
    </source>
</evidence>
<dbReference type="PANTHER" id="PTHR12863">
    <property type="entry name" value="FATTY ACID HYDROXYLASE"/>
    <property type="match status" value="1"/>
</dbReference>
<dbReference type="SMART" id="SM01117">
    <property type="entry name" value="Cyt-b5"/>
    <property type="match status" value="1"/>
</dbReference>
<keyword evidence="3" id="KW-0256">Endoplasmic reticulum</keyword>
<dbReference type="EMBL" id="JACVVK020000331">
    <property type="protein sequence ID" value="KAK7478202.1"/>
    <property type="molecule type" value="Genomic_DNA"/>
</dbReference>
<evidence type="ECO:0000313" key="10">
    <source>
        <dbReference type="Proteomes" id="UP001519460"/>
    </source>
</evidence>
<dbReference type="Proteomes" id="UP001519460">
    <property type="component" value="Unassembled WGS sequence"/>
</dbReference>
<evidence type="ECO:0000256" key="3">
    <source>
        <dbReference type="ARBA" id="ARBA00022824"/>
    </source>
</evidence>
<protein>
    <recommendedName>
        <fullName evidence="8">Cytochrome b5 heme-binding domain-containing protein</fullName>
    </recommendedName>
</protein>
<dbReference type="PANTHER" id="PTHR12863:SF1">
    <property type="entry name" value="FATTY ACID 2-HYDROXYLASE"/>
    <property type="match status" value="1"/>
</dbReference>
<proteinExistence type="predicted"/>
<comment type="caution">
    <text evidence="9">The sequence shown here is derived from an EMBL/GenBank/DDBJ whole genome shotgun (WGS) entry which is preliminary data.</text>
</comment>
<dbReference type="InterPro" id="IPR036400">
    <property type="entry name" value="Cyt_B5-like_heme/steroid_sf"/>
</dbReference>
<dbReference type="GO" id="GO:0005789">
    <property type="term" value="C:endoplasmic reticulum membrane"/>
    <property type="evidence" value="ECO:0007669"/>
    <property type="project" value="UniProtKB-SubCell"/>
</dbReference>
<name>A0ABD0JUA6_9CAEN</name>
<dbReference type="GO" id="GO:0006629">
    <property type="term" value="P:lipid metabolic process"/>
    <property type="evidence" value="ECO:0007669"/>
    <property type="project" value="UniProtKB-KW"/>
</dbReference>
<dbReference type="Pfam" id="PF00173">
    <property type="entry name" value="Cyt-b5"/>
    <property type="match status" value="1"/>
</dbReference>
<evidence type="ECO:0000259" key="8">
    <source>
        <dbReference type="PROSITE" id="PS50255"/>
    </source>
</evidence>
<keyword evidence="6" id="KW-0443">Lipid metabolism</keyword>
<keyword evidence="5" id="KW-0560">Oxidoreductase</keyword>
<organism evidence="9 10">
    <name type="scientific">Batillaria attramentaria</name>
    <dbReference type="NCBI Taxonomy" id="370345"/>
    <lineage>
        <taxon>Eukaryota</taxon>
        <taxon>Metazoa</taxon>
        <taxon>Spiralia</taxon>
        <taxon>Lophotrochozoa</taxon>
        <taxon>Mollusca</taxon>
        <taxon>Gastropoda</taxon>
        <taxon>Caenogastropoda</taxon>
        <taxon>Sorbeoconcha</taxon>
        <taxon>Cerithioidea</taxon>
        <taxon>Batillariidae</taxon>
        <taxon>Batillaria</taxon>
    </lineage>
</organism>
<dbReference type="InterPro" id="IPR014430">
    <property type="entry name" value="Scs7"/>
</dbReference>
<keyword evidence="4" id="KW-1133">Transmembrane helix</keyword>
<dbReference type="GO" id="GO:0016491">
    <property type="term" value="F:oxidoreductase activity"/>
    <property type="evidence" value="ECO:0007669"/>
    <property type="project" value="UniProtKB-KW"/>
</dbReference>
<keyword evidence="10" id="KW-1185">Reference proteome</keyword>
<evidence type="ECO:0000256" key="1">
    <source>
        <dbReference type="ARBA" id="ARBA00004477"/>
    </source>
</evidence>
<dbReference type="SUPFAM" id="SSF55856">
    <property type="entry name" value="Cytochrome b5-like heme/steroid binding domain"/>
    <property type="match status" value="1"/>
</dbReference>
<sequence>MGGTGENTLRQRMRNGRICVLHSGKAYDVTEFSDRHPGGKEWFLKFAGQDVTQVMQDQSPHKHTKAAYAILEKYRIRDTHEEQSGTPQAQWLRFHNEYAAALPGAVHCSVLFVGK</sequence>
<gene>
    <name evidence="9" type="ORF">BaRGS_00030563</name>
</gene>
<evidence type="ECO:0000256" key="4">
    <source>
        <dbReference type="ARBA" id="ARBA00022989"/>
    </source>
</evidence>
<dbReference type="Gene3D" id="3.10.120.10">
    <property type="entry name" value="Cytochrome b5-like heme/steroid binding domain"/>
    <property type="match status" value="1"/>
</dbReference>
<comment type="subcellular location">
    <subcellularLocation>
        <location evidence="1">Endoplasmic reticulum membrane</location>
        <topology evidence="1">Multi-pass membrane protein</topology>
    </subcellularLocation>
</comment>
<evidence type="ECO:0000313" key="9">
    <source>
        <dbReference type="EMBL" id="KAK7478202.1"/>
    </source>
</evidence>
<keyword evidence="2" id="KW-0812">Transmembrane</keyword>
<dbReference type="PRINTS" id="PR00363">
    <property type="entry name" value="CYTOCHROMEB5"/>
</dbReference>
<evidence type="ECO:0000256" key="5">
    <source>
        <dbReference type="ARBA" id="ARBA00023002"/>
    </source>
</evidence>
<feature type="domain" description="Cytochrome b5 heme-binding" evidence="8">
    <location>
        <begin position="20"/>
        <end position="80"/>
    </location>
</feature>
<accession>A0ABD0JUA6</accession>
<dbReference type="PROSITE" id="PS50255">
    <property type="entry name" value="CYTOCHROME_B5_2"/>
    <property type="match status" value="1"/>
</dbReference>
<dbReference type="InterPro" id="IPR001199">
    <property type="entry name" value="Cyt_B5-like_heme/steroid-bd"/>
</dbReference>
<dbReference type="AlphaFoldDB" id="A0ABD0JUA6"/>
<evidence type="ECO:0000256" key="2">
    <source>
        <dbReference type="ARBA" id="ARBA00022692"/>
    </source>
</evidence>
<keyword evidence="7" id="KW-0472">Membrane</keyword>
<reference evidence="9 10" key="1">
    <citation type="journal article" date="2023" name="Sci. Data">
        <title>Genome assembly of the Korean intertidal mud-creeper Batillaria attramentaria.</title>
        <authorList>
            <person name="Patra A.K."/>
            <person name="Ho P.T."/>
            <person name="Jun S."/>
            <person name="Lee S.J."/>
            <person name="Kim Y."/>
            <person name="Won Y.J."/>
        </authorList>
    </citation>
    <scope>NUCLEOTIDE SEQUENCE [LARGE SCALE GENOMIC DNA]</scope>
    <source>
        <strain evidence="9">Wonlab-2016</strain>
    </source>
</reference>
<evidence type="ECO:0000256" key="7">
    <source>
        <dbReference type="ARBA" id="ARBA00023136"/>
    </source>
</evidence>